<feature type="region of interest" description="Disordered" evidence="1">
    <location>
        <begin position="32"/>
        <end position="54"/>
    </location>
</feature>
<dbReference type="Pfam" id="PF00566">
    <property type="entry name" value="RabGAP-TBC"/>
    <property type="match status" value="1"/>
</dbReference>
<dbReference type="Gene3D" id="1.10.10.750">
    <property type="entry name" value="Ypt/Rab-GAP domain of gyp1p, domain 1"/>
    <property type="match status" value="1"/>
</dbReference>
<protein>
    <recommendedName>
        <fullName evidence="2">Rab-GAP TBC domain-containing protein</fullName>
    </recommendedName>
</protein>
<name>F4Q078_CACFS</name>
<dbReference type="GO" id="GO:0005096">
    <property type="term" value="F:GTPase activator activity"/>
    <property type="evidence" value="ECO:0007669"/>
    <property type="project" value="TreeGrafter"/>
</dbReference>
<proteinExistence type="predicted"/>
<dbReference type="EMBL" id="GL883017">
    <property type="protein sequence ID" value="EGG18758.1"/>
    <property type="molecule type" value="Genomic_DNA"/>
</dbReference>
<dbReference type="PANTHER" id="PTHR47219">
    <property type="entry name" value="RAB GTPASE-ACTIVATING PROTEIN 1-LIKE"/>
    <property type="match status" value="1"/>
</dbReference>
<feature type="region of interest" description="Disordered" evidence="1">
    <location>
        <begin position="124"/>
        <end position="143"/>
    </location>
</feature>
<dbReference type="Proteomes" id="UP000007797">
    <property type="component" value="Unassembled WGS sequence"/>
</dbReference>
<evidence type="ECO:0000259" key="2">
    <source>
        <dbReference type="PROSITE" id="PS50086"/>
    </source>
</evidence>
<dbReference type="PROSITE" id="PS50086">
    <property type="entry name" value="TBC_RABGAP"/>
    <property type="match status" value="1"/>
</dbReference>
<dbReference type="InterPro" id="IPR035969">
    <property type="entry name" value="Rab-GAP_TBC_sf"/>
</dbReference>
<keyword evidence="4" id="KW-1185">Reference proteome</keyword>
<accession>F4Q078</accession>
<dbReference type="GO" id="GO:0031267">
    <property type="term" value="F:small GTPase binding"/>
    <property type="evidence" value="ECO:0007669"/>
    <property type="project" value="TreeGrafter"/>
</dbReference>
<dbReference type="PANTHER" id="PTHR47219:SF20">
    <property type="entry name" value="TBC1 DOMAIN FAMILY MEMBER 2B"/>
    <property type="match status" value="1"/>
</dbReference>
<organism evidence="3 4">
    <name type="scientific">Cavenderia fasciculata</name>
    <name type="common">Slime mold</name>
    <name type="synonym">Dictyostelium fasciculatum</name>
    <dbReference type="NCBI Taxonomy" id="261658"/>
    <lineage>
        <taxon>Eukaryota</taxon>
        <taxon>Amoebozoa</taxon>
        <taxon>Evosea</taxon>
        <taxon>Eumycetozoa</taxon>
        <taxon>Dictyostelia</taxon>
        <taxon>Acytosteliales</taxon>
        <taxon>Cavenderiaceae</taxon>
        <taxon>Cavenderia</taxon>
    </lineage>
</organism>
<dbReference type="InterPro" id="IPR000195">
    <property type="entry name" value="Rab-GAP-TBC_dom"/>
</dbReference>
<dbReference type="SMART" id="SM00164">
    <property type="entry name" value="TBC"/>
    <property type="match status" value="1"/>
</dbReference>
<sequence length="642" mass="74875">MEPPAVFDRIARKNSALTEIVVETYNKDITGHLHHRHSNNNNSTTIYTKDTQNNDDIGSNYNNNNHMEDRNIDTSSSIKTATALDDDDEEIVLFDSKHKQQQQQQQQHYVLSEKVIIHNRTPMIISNSGQTPQHPTTRPTRMSIEFLTISETNDEEDEEKEREKNNNGNDGQDIPLDVNQEKKVEEEEEGLEEERLEKEEEEEELEQKEDFIIQVNFNEPHTGLILYDNYGFLIDQELVQTHIIFKDKFSLLESQRKGLWLEHIESSPTAFQDLSLPTNNNNNNNNQNNNQYNNNININTTNNNNNNNEINQTYTTSSSNNHTFISLLYQSQRLKESPSPFKHMIRKGVPSDFRAIVWLRCSGGYSRLSKYPDEYYNILEQYKDKTSIATKQIAMDIDRTFPDHKYLNTQEHMEKLSNVLVAYSWRNPKLGYCQCMNFIAGFLLIFMSEHEAYWTLVSIIEDILPPEYFSSTMIDLSVDVRFVFDELLLKKLPRLHKHFSKHNLSLPLIISKWFLCLMATATPTETTFRIWDVFFSEGSKVLFRIAIALFKMNEEKLLTCLDYNTLYNLIRKIPSHAYDADTLIDVSFNKLGSFPMNKIQQKRKESKVIVTNEYLNFQKLRMQGQANNAAKRQSQQIPTELG</sequence>
<dbReference type="FunFam" id="1.10.8.270:FF:000026">
    <property type="entry name" value="TBC (Tre-2/Bub2/Cdc16) domain family"/>
    <property type="match status" value="1"/>
</dbReference>
<gene>
    <name evidence="3" type="ORF">DFA_02497</name>
</gene>
<dbReference type="InterPro" id="IPR050302">
    <property type="entry name" value="Rab_GAP_TBC_domain"/>
</dbReference>
<dbReference type="GeneID" id="14870859"/>
<evidence type="ECO:0000313" key="3">
    <source>
        <dbReference type="EMBL" id="EGG18758.1"/>
    </source>
</evidence>
<dbReference type="Gene3D" id="1.10.8.270">
    <property type="entry name" value="putative rabgap domain of human tbc1 domain family member 14 like domains"/>
    <property type="match status" value="1"/>
</dbReference>
<dbReference type="AlphaFoldDB" id="F4Q078"/>
<dbReference type="Gene3D" id="1.10.472.80">
    <property type="entry name" value="Ypt/Rab-GAP domain of gyp1p, domain 3"/>
    <property type="match status" value="1"/>
</dbReference>
<dbReference type="SUPFAM" id="SSF47923">
    <property type="entry name" value="Ypt/Rab-GAP domain of gyp1p"/>
    <property type="match status" value="2"/>
</dbReference>
<evidence type="ECO:0000313" key="4">
    <source>
        <dbReference type="Proteomes" id="UP000007797"/>
    </source>
</evidence>
<feature type="region of interest" description="Disordered" evidence="1">
    <location>
        <begin position="149"/>
        <end position="205"/>
    </location>
</feature>
<evidence type="ECO:0000256" key="1">
    <source>
        <dbReference type="SAM" id="MobiDB-lite"/>
    </source>
</evidence>
<dbReference type="KEGG" id="dfa:DFA_02497"/>
<feature type="compositionally biased region" description="Low complexity" evidence="1">
    <location>
        <begin position="130"/>
        <end position="141"/>
    </location>
</feature>
<reference evidence="4" key="1">
    <citation type="journal article" date="2011" name="Genome Res.">
        <title>Phylogeny-wide analysis of social amoeba genomes highlights ancient origins for complex intercellular communication.</title>
        <authorList>
            <person name="Heidel A.J."/>
            <person name="Lawal H.M."/>
            <person name="Felder M."/>
            <person name="Schilde C."/>
            <person name="Helps N.R."/>
            <person name="Tunggal B."/>
            <person name="Rivero F."/>
            <person name="John U."/>
            <person name="Schleicher M."/>
            <person name="Eichinger L."/>
            <person name="Platzer M."/>
            <person name="Noegel A.A."/>
            <person name="Schaap P."/>
            <person name="Gloeckner G."/>
        </authorList>
    </citation>
    <scope>NUCLEOTIDE SEQUENCE [LARGE SCALE GENOMIC DNA]</scope>
    <source>
        <strain evidence="4">SH3</strain>
    </source>
</reference>
<feature type="domain" description="Rab-GAP TBC" evidence="2">
    <location>
        <begin position="348"/>
        <end position="538"/>
    </location>
</feature>
<dbReference type="STRING" id="1054147.F4Q078"/>
<dbReference type="RefSeq" id="XP_004357220.1">
    <property type="nucleotide sequence ID" value="XM_004357164.1"/>
</dbReference>
<dbReference type="OrthoDB" id="294251at2759"/>